<organism evidence="1 2">
    <name type="scientific">Acidocella aminolytica 101 = DSM 11237</name>
    <dbReference type="NCBI Taxonomy" id="1120923"/>
    <lineage>
        <taxon>Bacteria</taxon>
        <taxon>Pseudomonadati</taxon>
        <taxon>Pseudomonadota</taxon>
        <taxon>Alphaproteobacteria</taxon>
        <taxon>Acetobacterales</taxon>
        <taxon>Acidocellaceae</taxon>
        <taxon>Acidocella</taxon>
    </lineage>
</organism>
<proteinExistence type="predicted"/>
<comment type="caution">
    <text evidence="1">The sequence shown here is derived from an EMBL/GenBank/DDBJ whole genome shotgun (WGS) entry which is preliminary data.</text>
</comment>
<sequence>MQTSSCGTFVPLVFAADEAFQFDWREDWAVIADERTKLQVAHTKLSHSRVFIVRTYLLLWTGSWRGGRRSL</sequence>
<evidence type="ECO:0000313" key="2">
    <source>
        <dbReference type="Proteomes" id="UP000032668"/>
    </source>
</evidence>
<accession>A0A0D6PGK3</accession>
<protein>
    <submittedName>
        <fullName evidence="1">Transposase</fullName>
    </submittedName>
</protein>
<dbReference type="EMBL" id="BANC01000044">
    <property type="protein sequence ID" value="GAN80328.1"/>
    <property type="molecule type" value="Genomic_DNA"/>
</dbReference>
<name>A0A0D6PGK3_9PROT</name>
<dbReference type="AlphaFoldDB" id="A0A0D6PGK3"/>
<evidence type="ECO:0000313" key="1">
    <source>
        <dbReference type="EMBL" id="GAN80328.1"/>
    </source>
</evidence>
<gene>
    <name evidence="1" type="ORF">Aam_045_002</name>
</gene>
<reference evidence="1 2" key="1">
    <citation type="submission" date="2012-11" db="EMBL/GenBank/DDBJ databases">
        <title>Whole genome sequence of Acidocella aminolytica 101 = DSM 11237.</title>
        <authorList>
            <person name="Azuma Y."/>
            <person name="Higashiura N."/>
            <person name="Hirakawa H."/>
            <person name="Matsushita K."/>
        </authorList>
    </citation>
    <scope>NUCLEOTIDE SEQUENCE [LARGE SCALE GENOMIC DNA]</scope>
    <source>
        <strain evidence="2">101 / DSM 11237</strain>
    </source>
</reference>
<dbReference type="Proteomes" id="UP000032668">
    <property type="component" value="Unassembled WGS sequence"/>
</dbReference>
<keyword evidence="2" id="KW-1185">Reference proteome</keyword>